<dbReference type="Pfam" id="PF00583">
    <property type="entry name" value="Acetyltransf_1"/>
    <property type="match status" value="1"/>
</dbReference>
<keyword evidence="3" id="KW-1185">Reference proteome</keyword>
<evidence type="ECO:0000259" key="1">
    <source>
        <dbReference type="PROSITE" id="PS51186"/>
    </source>
</evidence>
<dbReference type="Proteomes" id="UP000184452">
    <property type="component" value="Unassembled WGS sequence"/>
</dbReference>
<gene>
    <name evidence="2" type="ORF">SAMN05421803_103176</name>
</gene>
<dbReference type="InterPro" id="IPR052523">
    <property type="entry name" value="Trichothecene_AcTrans"/>
</dbReference>
<dbReference type="PROSITE" id="PS51186">
    <property type="entry name" value="GNAT"/>
    <property type="match status" value="1"/>
</dbReference>
<organism evidence="2 3">
    <name type="scientific">Nocardiopsis flavescens</name>
    <dbReference type="NCBI Taxonomy" id="758803"/>
    <lineage>
        <taxon>Bacteria</taxon>
        <taxon>Bacillati</taxon>
        <taxon>Actinomycetota</taxon>
        <taxon>Actinomycetes</taxon>
        <taxon>Streptosporangiales</taxon>
        <taxon>Nocardiopsidaceae</taxon>
        <taxon>Nocardiopsis</taxon>
    </lineage>
</organism>
<sequence>MTSTLARTVRTATVDDLPGVARVLGRSFHDDPLFRWLFPDPLLRISRTTRAHALLAGFTFVPVGYSALVEAQEDPGRGPVVRGAALWTPPGWDGGTAAALRSLPHWVELVGPGRFPEVLRYFAAVAAHAPAEPHWHLQVLGADPAVPRTGVGSLLLRAGLERADADGSPVYLETMNPDNLAFYTRFGFEAVDTVDAPEGPTAHLMLRRPA</sequence>
<dbReference type="PANTHER" id="PTHR42791">
    <property type="entry name" value="GNAT FAMILY ACETYLTRANSFERASE"/>
    <property type="match status" value="1"/>
</dbReference>
<dbReference type="STRING" id="758803.SAMN05421803_103176"/>
<evidence type="ECO:0000313" key="3">
    <source>
        <dbReference type="Proteomes" id="UP000184452"/>
    </source>
</evidence>
<dbReference type="RefSeq" id="WP_073376839.1">
    <property type="nucleotide sequence ID" value="NZ_FQZK01000003.1"/>
</dbReference>
<evidence type="ECO:0000313" key="2">
    <source>
        <dbReference type="EMBL" id="SHJ02023.1"/>
    </source>
</evidence>
<protein>
    <submittedName>
        <fullName evidence="2">Acetyltransferase (GNAT) family protein</fullName>
    </submittedName>
</protein>
<dbReference type="PANTHER" id="PTHR42791:SF1">
    <property type="entry name" value="N-ACETYLTRANSFERASE DOMAIN-CONTAINING PROTEIN"/>
    <property type="match status" value="1"/>
</dbReference>
<dbReference type="OrthoDB" id="7057833at2"/>
<dbReference type="Gene3D" id="3.40.630.30">
    <property type="match status" value="1"/>
</dbReference>
<name>A0A1M6FWG1_9ACTN</name>
<keyword evidence="2" id="KW-0808">Transferase</keyword>
<proteinExistence type="predicted"/>
<dbReference type="EMBL" id="FQZK01000003">
    <property type="protein sequence ID" value="SHJ02023.1"/>
    <property type="molecule type" value="Genomic_DNA"/>
</dbReference>
<dbReference type="AlphaFoldDB" id="A0A1M6FWG1"/>
<dbReference type="InterPro" id="IPR016181">
    <property type="entry name" value="Acyl_CoA_acyltransferase"/>
</dbReference>
<dbReference type="InterPro" id="IPR000182">
    <property type="entry name" value="GNAT_dom"/>
</dbReference>
<dbReference type="GO" id="GO:0016747">
    <property type="term" value="F:acyltransferase activity, transferring groups other than amino-acyl groups"/>
    <property type="evidence" value="ECO:0007669"/>
    <property type="project" value="InterPro"/>
</dbReference>
<reference evidence="2 3" key="1">
    <citation type="submission" date="2016-11" db="EMBL/GenBank/DDBJ databases">
        <authorList>
            <person name="Jaros S."/>
            <person name="Januszkiewicz K."/>
            <person name="Wedrychowicz H."/>
        </authorList>
    </citation>
    <scope>NUCLEOTIDE SEQUENCE [LARGE SCALE GENOMIC DNA]</scope>
    <source>
        <strain evidence="2 3">CGMCC 4.5723</strain>
    </source>
</reference>
<dbReference type="SUPFAM" id="SSF55729">
    <property type="entry name" value="Acyl-CoA N-acyltransferases (Nat)"/>
    <property type="match status" value="1"/>
</dbReference>
<feature type="domain" description="N-acetyltransferase" evidence="1">
    <location>
        <begin position="79"/>
        <end position="210"/>
    </location>
</feature>
<accession>A0A1M6FWG1</accession>